<comment type="subcellular location">
    <subcellularLocation>
        <location evidence="13">Cytoplasm</location>
    </subcellularLocation>
    <subcellularLocation>
        <location evidence="1 13">Golgi apparatus membrane</location>
        <topology evidence="1 13">Peripheral membrane protein</topology>
        <orientation evidence="1 13">Cytoplasmic side</orientation>
    </subcellularLocation>
    <subcellularLocation>
        <location evidence="13">Cytoplasmic vesicle</location>
        <location evidence="13">COPI-coated vesicle membrane</location>
        <topology evidence="13">Peripheral membrane protein</topology>
        <orientation evidence="13">Cytoplasmic side</orientation>
    </subcellularLocation>
</comment>
<dbReference type="GO" id="GO:0009306">
    <property type="term" value="P:protein secretion"/>
    <property type="evidence" value="ECO:0007669"/>
    <property type="project" value="TreeGrafter"/>
</dbReference>
<comment type="caution">
    <text evidence="18">The sequence shown here is derived from an EMBL/GenBank/DDBJ whole genome shotgun (WGS) entry which is preliminary data.</text>
</comment>
<dbReference type="FunFam" id="3.30.310.10:FF:000011">
    <property type="entry name" value="Coatomer subunit gamma"/>
    <property type="match status" value="1"/>
</dbReference>
<keyword evidence="11 13" id="KW-0968">Cytoplasmic vesicle</keyword>
<feature type="domain" description="Coatomer subunit gamma C-terminal" evidence="17">
    <location>
        <begin position="769"/>
        <end position="883"/>
    </location>
</feature>
<keyword evidence="19" id="KW-1185">Reference proteome</keyword>
<protein>
    <recommendedName>
        <fullName evidence="13">Coatomer subunit gamma</fullName>
    </recommendedName>
</protein>
<evidence type="ECO:0000259" key="16">
    <source>
        <dbReference type="Pfam" id="PF08752"/>
    </source>
</evidence>
<dbReference type="Gene3D" id="2.60.40.1480">
    <property type="entry name" value="Coatomer, gamma subunit, appendage domain"/>
    <property type="match status" value="1"/>
</dbReference>
<dbReference type="PANTHER" id="PTHR10261">
    <property type="entry name" value="COATOMER SUBUNIT GAMMA"/>
    <property type="match status" value="1"/>
</dbReference>
<dbReference type="InterPro" id="IPR009028">
    <property type="entry name" value="Coatomer/calthrin_app_sub_C"/>
</dbReference>
<keyword evidence="10 13" id="KW-0472">Membrane</keyword>
<dbReference type="Gene3D" id="3.30.310.10">
    <property type="entry name" value="TATA-Binding Protein"/>
    <property type="match status" value="1"/>
</dbReference>
<keyword evidence="7 13" id="KW-0931">ER-Golgi transport</keyword>
<dbReference type="GO" id="GO:0006891">
    <property type="term" value="P:intra-Golgi vesicle-mediated transport"/>
    <property type="evidence" value="ECO:0007669"/>
    <property type="project" value="TreeGrafter"/>
</dbReference>
<keyword evidence="9 13" id="KW-0333">Golgi apparatus</keyword>
<evidence type="ECO:0000256" key="2">
    <source>
        <dbReference type="ARBA" id="ARBA00010720"/>
    </source>
</evidence>
<dbReference type="FunFam" id="2.60.40.1480:FF:000002">
    <property type="entry name" value="Coatomer subunit gamma"/>
    <property type="match status" value="1"/>
</dbReference>
<dbReference type="InterPro" id="IPR016024">
    <property type="entry name" value="ARM-type_fold"/>
</dbReference>
<dbReference type="InterPro" id="IPR002553">
    <property type="entry name" value="Clathrin/coatomer_adapt-like_N"/>
</dbReference>
<evidence type="ECO:0000259" key="15">
    <source>
        <dbReference type="Pfam" id="PF01602"/>
    </source>
</evidence>
<evidence type="ECO:0000256" key="13">
    <source>
        <dbReference type="PIRNR" id="PIRNR037093"/>
    </source>
</evidence>
<dbReference type="GO" id="GO:0006888">
    <property type="term" value="P:endoplasmic reticulum to Golgi vesicle-mediated transport"/>
    <property type="evidence" value="ECO:0007669"/>
    <property type="project" value="TreeGrafter"/>
</dbReference>
<evidence type="ECO:0000256" key="7">
    <source>
        <dbReference type="ARBA" id="ARBA00022892"/>
    </source>
</evidence>
<evidence type="ECO:0000256" key="9">
    <source>
        <dbReference type="ARBA" id="ARBA00023034"/>
    </source>
</evidence>
<evidence type="ECO:0000256" key="1">
    <source>
        <dbReference type="ARBA" id="ARBA00004255"/>
    </source>
</evidence>
<evidence type="ECO:0000256" key="8">
    <source>
        <dbReference type="ARBA" id="ARBA00022927"/>
    </source>
</evidence>
<evidence type="ECO:0000256" key="4">
    <source>
        <dbReference type="ARBA" id="ARBA00022448"/>
    </source>
</evidence>
<dbReference type="GO" id="GO:0000139">
    <property type="term" value="C:Golgi membrane"/>
    <property type="evidence" value="ECO:0007669"/>
    <property type="project" value="UniProtKB-SubCell"/>
</dbReference>
<dbReference type="Pfam" id="PF08752">
    <property type="entry name" value="COP-gamma_platf"/>
    <property type="match status" value="1"/>
</dbReference>
<dbReference type="Pfam" id="PF16381">
    <property type="entry name" value="Coatomer_g_Cpla"/>
    <property type="match status" value="1"/>
</dbReference>
<dbReference type="InterPro" id="IPR037067">
    <property type="entry name" value="Coatomer_gsu_app_sf"/>
</dbReference>
<accession>A0A9Q1L8A0</accession>
<dbReference type="FunFam" id="1.25.10.10:FF:000078">
    <property type="entry name" value="Coatomer subunit gamma"/>
    <property type="match status" value="1"/>
</dbReference>
<reference evidence="19" key="1">
    <citation type="journal article" date="2023" name="Proc. Natl. Acad. Sci. U.S.A.">
        <title>Genomic and structural basis for evolution of tropane alkaloid biosynthesis.</title>
        <authorList>
            <person name="Wanga Y.-J."/>
            <person name="Taina T."/>
            <person name="Yua J.-Y."/>
            <person name="Lia J."/>
            <person name="Xua B."/>
            <person name="Chenc J."/>
            <person name="D'Auriad J.C."/>
            <person name="Huanga J.-P."/>
            <person name="Huanga S.-X."/>
        </authorList>
    </citation>
    <scope>NUCLEOTIDE SEQUENCE [LARGE SCALE GENOMIC DNA]</scope>
    <source>
        <strain evidence="19">cv. KIB-2019</strain>
    </source>
</reference>
<gene>
    <name evidence="18" type="ORF">K7X08_037000</name>
</gene>
<comment type="subunit">
    <text evidence="3">Oligomeric complex that consists of at least the alpha, beta, beta', gamma, delta, epsilon and zeta subunits.</text>
</comment>
<comment type="similarity">
    <text evidence="2 13">Belongs to the COPG family.</text>
</comment>
<dbReference type="GO" id="GO:0030126">
    <property type="term" value="C:COPI vesicle coat"/>
    <property type="evidence" value="ECO:0007669"/>
    <property type="project" value="InterPro"/>
</dbReference>
<feature type="domain" description="Coatomer gamma subunit appendage Ig-like subdomain" evidence="16">
    <location>
        <begin position="621"/>
        <end position="766"/>
    </location>
</feature>
<keyword evidence="6" id="KW-0677">Repeat</keyword>
<evidence type="ECO:0000256" key="5">
    <source>
        <dbReference type="ARBA" id="ARBA00022490"/>
    </source>
</evidence>
<dbReference type="InterPro" id="IPR017106">
    <property type="entry name" value="Coatomer_gsu"/>
</dbReference>
<evidence type="ECO:0000313" key="19">
    <source>
        <dbReference type="Proteomes" id="UP001152561"/>
    </source>
</evidence>
<dbReference type="SUPFAM" id="SSF55711">
    <property type="entry name" value="Subdomain of clathrin and coatomer appendage domain"/>
    <property type="match status" value="1"/>
</dbReference>
<dbReference type="Pfam" id="PF01602">
    <property type="entry name" value="Adaptin_N"/>
    <property type="match status" value="1"/>
</dbReference>
<dbReference type="PIRSF" id="PIRSF037093">
    <property type="entry name" value="Coatomer_gamma_subunit"/>
    <property type="match status" value="1"/>
</dbReference>
<dbReference type="GO" id="GO:0006886">
    <property type="term" value="P:intracellular protein transport"/>
    <property type="evidence" value="ECO:0007669"/>
    <property type="project" value="InterPro"/>
</dbReference>
<dbReference type="GO" id="GO:0005783">
    <property type="term" value="C:endoplasmic reticulum"/>
    <property type="evidence" value="ECO:0007669"/>
    <property type="project" value="TreeGrafter"/>
</dbReference>
<feature type="region of interest" description="Disordered" evidence="14">
    <location>
        <begin position="590"/>
        <end position="612"/>
    </location>
</feature>
<dbReference type="OrthoDB" id="1074925at2759"/>
<dbReference type="Gene3D" id="1.25.10.10">
    <property type="entry name" value="Leucine-rich Repeat Variant"/>
    <property type="match status" value="2"/>
</dbReference>
<dbReference type="SUPFAM" id="SSF48371">
    <property type="entry name" value="ARM repeat"/>
    <property type="match status" value="1"/>
</dbReference>
<proteinExistence type="inferred from homology"/>
<comment type="function">
    <text evidence="12 13">The coatomer is a cytosolic protein complex that binds to dilysine motifs and reversibly associates with Golgi non-clathrin-coated vesicles, which further mediate biosynthetic protein transport from the ER, via the Golgi up to the trans Golgi network. Coatomer complex is required for budding from Golgi membranes, and is essential for the retrograde Golgi-to-ER transport of dilysine-tagged proteins.</text>
</comment>
<dbReference type="GO" id="GO:0005793">
    <property type="term" value="C:endoplasmic reticulum-Golgi intermediate compartment"/>
    <property type="evidence" value="ECO:0007669"/>
    <property type="project" value="TreeGrafter"/>
</dbReference>
<dbReference type="Proteomes" id="UP001152561">
    <property type="component" value="Unassembled WGS sequence"/>
</dbReference>
<dbReference type="InterPro" id="IPR011989">
    <property type="entry name" value="ARM-like"/>
</dbReference>
<feature type="domain" description="Clathrin/coatomer adaptor adaptin-like N-terminal" evidence="15">
    <location>
        <begin position="27"/>
        <end position="539"/>
    </location>
</feature>
<organism evidence="18 19">
    <name type="scientific">Anisodus acutangulus</name>
    <dbReference type="NCBI Taxonomy" id="402998"/>
    <lineage>
        <taxon>Eukaryota</taxon>
        <taxon>Viridiplantae</taxon>
        <taxon>Streptophyta</taxon>
        <taxon>Embryophyta</taxon>
        <taxon>Tracheophyta</taxon>
        <taxon>Spermatophyta</taxon>
        <taxon>Magnoliopsida</taxon>
        <taxon>eudicotyledons</taxon>
        <taxon>Gunneridae</taxon>
        <taxon>Pentapetalae</taxon>
        <taxon>asterids</taxon>
        <taxon>lamiids</taxon>
        <taxon>Solanales</taxon>
        <taxon>Solanaceae</taxon>
        <taxon>Solanoideae</taxon>
        <taxon>Hyoscyameae</taxon>
        <taxon>Anisodus</taxon>
    </lineage>
</organism>
<feature type="compositionally biased region" description="Basic and acidic residues" evidence="14">
    <location>
        <begin position="590"/>
        <end position="600"/>
    </location>
</feature>
<evidence type="ECO:0000256" key="14">
    <source>
        <dbReference type="SAM" id="MobiDB-lite"/>
    </source>
</evidence>
<dbReference type="EMBL" id="JAJAGQ010000022">
    <property type="protein sequence ID" value="KAJ8530165.1"/>
    <property type="molecule type" value="Genomic_DNA"/>
</dbReference>
<dbReference type="InterPro" id="IPR013041">
    <property type="entry name" value="Clathrin_app_Ig-like_sf"/>
</dbReference>
<dbReference type="PANTHER" id="PTHR10261:SF0">
    <property type="entry name" value="COATOMER SUBUNIT GAMMA-2"/>
    <property type="match status" value="1"/>
</dbReference>
<evidence type="ECO:0000256" key="12">
    <source>
        <dbReference type="ARBA" id="ARBA00025536"/>
    </source>
</evidence>
<dbReference type="InterPro" id="IPR032154">
    <property type="entry name" value="Coatomer_g_Cpla"/>
</dbReference>
<evidence type="ECO:0000256" key="6">
    <source>
        <dbReference type="ARBA" id="ARBA00022737"/>
    </source>
</evidence>
<evidence type="ECO:0000256" key="11">
    <source>
        <dbReference type="ARBA" id="ARBA00023329"/>
    </source>
</evidence>
<evidence type="ECO:0000313" key="18">
    <source>
        <dbReference type="EMBL" id="KAJ8530165.1"/>
    </source>
</evidence>
<dbReference type="AlphaFoldDB" id="A0A9Q1L8A0"/>
<keyword evidence="4 13" id="KW-0813">Transport</keyword>
<dbReference type="InterPro" id="IPR013040">
    <property type="entry name" value="Coatomer_gsu_app_Ig-like_dom"/>
</dbReference>
<keyword evidence="8 13" id="KW-0653">Protein transport</keyword>
<evidence type="ECO:0000259" key="17">
    <source>
        <dbReference type="Pfam" id="PF16381"/>
    </source>
</evidence>
<dbReference type="FunFam" id="1.25.10.10:FF:000071">
    <property type="entry name" value="Coatomer subunit gamma"/>
    <property type="match status" value="1"/>
</dbReference>
<keyword evidence="5 13" id="KW-0963">Cytoplasm</keyword>
<evidence type="ECO:0000256" key="3">
    <source>
        <dbReference type="ARBA" id="ARBA00011775"/>
    </source>
</evidence>
<dbReference type="InterPro" id="IPR012295">
    <property type="entry name" value="TBP_dom_sf"/>
</dbReference>
<sequence length="886" mass="98062">MAQPLVKKDDDRDDEMDYSPFMGIEKGAVLQEARVFNDPQLDAKRCSQVITKLLYLLNQGETFAKVEATGVFFSVTKLFQSKDIGLRRMVYLIIKELSPSADEVIIVTSSLMKDMNSRTDMYRANAIRVLCRITDGTLLTQIERYLKQAIVDKNPVVASAALVSGIHLLQTNPEIVKRWSNEVQEAVQSRAALVQFHALALLHQIRQNDRLAVSKLVTSLTKGSVRSPLAQCLLIRYTSQVIRESGISQTGDRPFYDYLESCLRHKAEMVIFEAARAITELNGVTTRELTPAITVLQLFLSSSKPVLRFAAVRTLNKVAMSHPMAVTNCNIDMESLISDQNRSIATLAITTLLKTGNESSVDRLMKQITNFMSDIADEFKIVVVEAIRSLCLKFPLKYRSLMNFLSNILREEGGFEYKKAIVDSIVILIRDISDAKEGGLLHLCEFIEDCEFTYLSTQILHFLGNEGPKTSDPSKYIRYIYNRVILENATVRASAVSTLAKFGALVDSLKPRIFVLLKRCLFDSDDEVRDRATLYLNTLGGDGAVVETDEVVKEFLFGSLGVPLTNLETSLKNYEPSEEPFDIHSVPKEVKSQPLAEKKAPGKKPTGLAAPPVAPTSTVDAYERLLSSIPEFSSYGKLFKSSASVELTEAETEYAVNVVKHIFDDHIVFQYNCTNTIPEQLLENVSVIVDASEAEEFSEVASKPLKSLPYDTPGQTFVAFERPEGVPAVGKFSNTLRFIVKEVDPSTGEAEDDGVEDEYQLEDLEVVSADYMLKVGVSNFRNAWESLGDDCEKVDEYGLGPMESLTEAVNAVVSLLGMQPCEGTEVVPSNSRSHTCLLSGLYIGNVKVLVRLSFGVGGPKEVAMKLAVRSEDISVSDAIHEIVGSG</sequence>
<name>A0A9Q1L8A0_9SOLA</name>
<evidence type="ECO:0000256" key="10">
    <source>
        <dbReference type="ARBA" id="ARBA00023136"/>
    </source>
</evidence>
<dbReference type="SUPFAM" id="SSF49348">
    <property type="entry name" value="Clathrin adaptor appendage domain"/>
    <property type="match status" value="1"/>
</dbReference>
<dbReference type="GO" id="GO:0005198">
    <property type="term" value="F:structural molecule activity"/>
    <property type="evidence" value="ECO:0007669"/>
    <property type="project" value="InterPro"/>
</dbReference>